<evidence type="ECO:0000313" key="1">
    <source>
        <dbReference type="EMBL" id="SOQ48887.1"/>
    </source>
</evidence>
<proteinExistence type="predicted"/>
<dbReference type="AlphaFoldDB" id="A0A2H1W765"/>
<protein>
    <submittedName>
        <fullName evidence="1">SFRICE_032183</fullName>
    </submittedName>
</protein>
<reference evidence="1" key="1">
    <citation type="submission" date="2016-07" db="EMBL/GenBank/DDBJ databases">
        <authorList>
            <person name="Bretaudeau A."/>
        </authorList>
    </citation>
    <scope>NUCLEOTIDE SEQUENCE</scope>
    <source>
        <strain evidence="1">Rice</strain>
        <tissue evidence="1">Whole body</tissue>
    </source>
</reference>
<sequence length="185" mass="20401">MDRICLKSVAAESLIISHTYRLAESYLKADALGAAIGPEQVHNRTNRNGVKSSNDFSRQGKARGSVRLLLTKNHPVPTSACRAGAPVNPLGCPQLRIKHQPYWAPSVVTRTYGGRRSSRDPRRPECLSRRLGREEVRSLTRPASSLTSMTGVSRSRVANYISHRPAGRDLKANAIGANRLRTQHK</sequence>
<accession>A0A2H1W765</accession>
<gene>
    <name evidence="1" type="ORF">SFRICE_032183</name>
</gene>
<organism evidence="1">
    <name type="scientific">Spodoptera frugiperda</name>
    <name type="common">Fall armyworm</name>
    <dbReference type="NCBI Taxonomy" id="7108"/>
    <lineage>
        <taxon>Eukaryota</taxon>
        <taxon>Metazoa</taxon>
        <taxon>Ecdysozoa</taxon>
        <taxon>Arthropoda</taxon>
        <taxon>Hexapoda</taxon>
        <taxon>Insecta</taxon>
        <taxon>Pterygota</taxon>
        <taxon>Neoptera</taxon>
        <taxon>Endopterygota</taxon>
        <taxon>Lepidoptera</taxon>
        <taxon>Glossata</taxon>
        <taxon>Ditrysia</taxon>
        <taxon>Noctuoidea</taxon>
        <taxon>Noctuidae</taxon>
        <taxon>Amphipyrinae</taxon>
        <taxon>Spodoptera</taxon>
    </lineage>
</organism>
<name>A0A2H1W765_SPOFR</name>
<dbReference type="EMBL" id="ODYU01006752">
    <property type="protein sequence ID" value="SOQ48887.1"/>
    <property type="molecule type" value="Genomic_DNA"/>
</dbReference>